<feature type="domain" description="DUF218" evidence="1">
    <location>
        <begin position="2"/>
        <end position="136"/>
    </location>
</feature>
<sequence>MIVLGAKVEGDPAKPSKILQERLDQAVSFLRNNHVKQVIVSGGQGEDETEPEAKVMKHYLMDQGISESLIQTEAHSSRTAENLLNSKTKFALGKTVIITSDYHMYRALLLAKRAEIDASGSPAKTKSDSRFRNYVREAASISYGLFFDR</sequence>
<evidence type="ECO:0000313" key="2">
    <source>
        <dbReference type="EMBL" id="EUJ33434.1"/>
    </source>
</evidence>
<gene>
    <name evidence="2" type="ORF">MFLO_02748</name>
</gene>
<dbReference type="InterPro" id="IPR014729">
    <property type="entry name" value="Rossmann-like_a/b/a_fold"/>
</dbReference>
<keyword evidence="3" id="KW-1185">Reference proteome</keyword>
<dbReference type="Proteomes" id="UP000019249">
    <property type="component" value="Unassembled WGS sequence"/>
</dbReference>
<dbReference type="EMBL" id="AODF01000004">
    <property type="protein sequence ID" value="EUJ33434.1"/>
    <property type="molecule type" value="Genomic_DNA"/>
</dbReference>
<reference evidence="2 3" key="1">
    <citation type="journal article" date="2014" name="Int. J. Syst. Evol. Microbiol.">
        <title>Listeria floridensis sp. nov., Listeria aquatica sp. nov., Listeria cornellensis sp. nov., Listeria riparia sp. nov. and Listeria grandensis sp. nov., from agricultural and natural environments.</title>
        <authorList>
            <person name="den Bakker H.C."/>
            <person name="Warchocki S."/>
            <person name="Wright E.M."/>
            <person name="Allred A.F."/>
            <person name="Ahlstrom C."/>
            <person name="Manuel C.S."/>
            <person name="Stasiewicz M.J."/>
            <person name="Burrell A."/>
            <person name="Roof S."/>
            <person name="Strawn L."/>
            <person name="Fortes E.D."/>
            <person name="Nightingale K.K."/>
            <person name="Kephart D."/>
            <person name="Wiedmann M."/>
        </authorList>
    </citation>
    <scope>NUCLEOTIDE SEQUENCE [LARGE SCALE GENOMIC DNA]</scope>
    <source>
        <strain evidence="2 3">FSL S10-1187</strain>
    </source>
</reference>
<accession>A0ABN0RHQ1</accession>
<dbReference type="RefSeq" id="WP_241433513.1">
    <property type="nucleotide sequence ID" value="NZ_AODF01000004.1"/>
</dbReference>
<evidence type="ECO:0000259" key="1">
    <source>
        <dbReference type="Pfam" id="PF02698"/>
    </source>
</evidence>
<comment type="caution">
    <text evidence="2">The sequence shown here is derived from an EMBL/GenBank/DDBJ whole genome shotgun (WGS) entry which is preliminary data.</text>
</comment>
<protein>
    <recommendedName>
        <fullName evidence="1">DUF218 domain-containing protein</fullName>
    </recommendedName>
</protein>
<dbReference type="InterPro" id="IPR051599">
    <property type="entry name" value="Cell_Envelope_Assoc"/>
</dbReference>
<dbReference type="CDD" id="cd06259">
    <property type="entry name" value="YdcF-like"/>
    <property type="match status" value="1"/>
</dbReference>
<dbReference type="PANTHER" id="PTHR30336">
    <property type="entry name" value="INNER MEMBRANE PROTEIN, PROBABLE PERMEASE"/>
    <property type="match status" value="1"/>
</dbReference>
<proteinExistence type="predicted"/>
<dbReference type="InterPro" id="IPR003848">
    <property type="entry name" value="DUF218"/>
</dbReference>
<dbReference type="PANTHER" id="PTHR30336:SF4">
    <property type="entry name" value="ENVELOPE BIOGENESIS FACTOR ELYC"/>
    <property type="match status" value="1"/>
</dbReference>
<dbReference type="Gene3D" id="3.40.50.620">
    <property type="entry name" value="HUPs"/>
    <property type="match status" value="1"/>
</dbReference>
<evidence type="ECO:0000313" key="3">
    <source>
        <dbReference type="Proteomes" id="UP000019249"/>
    </source>
</evidence>
<dbReference type="Pfam" id="PF02698">
    <property type="entry name" value="DUF218"/>
    <property type="match status" value="1"/>
</dbReference>
<organism evidence="2 3">
    <name type="scientific">Listeria floridensis FSL S10-1187</name>
    <dbReference type="NCBI Taxonomy" id="1265817"/>
    <lineage>
        <taxon>Bacteria</taxon>
        <taxon>Bacillati</taxon>
        <taxon>Bacillota</taxon>
        <taxon>Bacilli</taxon>
        <taxon>Bacillales</taxon>
        <taxon>Listeriaceae</taxon>
        <taxon>Listeria</taxon>
    </lineage>
</organism>
<name>A0ABN0RHQ1_9LIST</name>